<evidence type="ECO:0008006" key="4">
    <source>
        <dbReference type="Google" id="ProtNLM"/>
    </source>
</evidence>
<evidence type="ECO:0000313" key="3">
    <source>
        <dbReference type="Proteomes" id="UP000199659"/>
    </source>
</evidence>
<keyword evidence="3" id="KW-1185">Reference proteome</keyword>
<dbReference type="Gene3D" id="2.40.50.140">
    <property type="entry name" value="Nucleic acid-binding proteins"/>
    <property type="match status" value="1"/>
</dbReference>
<sequence length="187" mass="20406">MDKIYFICIVVGIAIPAITLIIGEIFDVFDGIFDAVDSGFDFNLSFHIGGIEFCYLPFSLQCVSAGLLIFGCMGKIFYNGHNTVVVNIAAGAAGYVIAIILQTLIRTLKNISHTTYAKEELLLYDGKVINTIVKGGFGSVSITTLDGITTNYPAKAAEKDAVIRQDSIVRIIRFDRNVAIVEKKQKN</sequence>
<feature type="transmembrane region" description="Helical" evidence="1">
    <location>
        <begin position="46"/>
        <end position="72"/>
    </location>
</feature>
<keyword evidence="1" id="KW-1133">Transmembrane helix</keyword>
<organism evidence="2 3">
    <name type="scientific">Anaeromicropila populeti</name>
    <dbReference type="NCBI Taxonomy" id="37658"/>
    <lineage>
        <taxon>Bacteria</taxon>
        <taxon>Bacillati</taxon>
        <taxon>Bacillota</taxon>
        <taxon>Clostridia</taxon>
        <taxon>Lachnospirales</taxon>
        <taxon>Lachnospiraceae</taxon>
        <taxon>Anaeromicropila</taxon>
    </lineage>
</organism>
<dbReference type="InterPro" id="IPR012340">
    <property type="entry name" value="NA-bd_OB-fold"/>
</dbReference>
<keyword evidence="1" id="KW-0472">Membrane</keyword>
<name>A0A1I6IQE7_9FIRM</name>
<reference evidence="2 3" key="1">
    <citation type="submission" date="2016-10" db="EMBL/GenBank/DDBJ databases">
        <authorList>
            <person name="de Groot N.N."/>
        </authorList>
    </citation>
    <scope>NUCLEOTIDE SEQUENCE [LARGE SCALE GENOMIC DNA]</scope>
    <source>
        <strain evidence="2 3">743A</strain>
    </source>
</reference>
<keyword evidence="1" id="KW-0812">Transmembrane</keyword>
<proteinExistence type="predicted"/>
<feature type="transmembrane region" description="Helical" evidence="1">
    <location>
        <begin position="84"/>
        <end position="105"/>
    </location>
</feature>
<evidence type="ECO:0000313" key="2">
    <source>
        <dbReference type="EMBL" id="SFR68962.1"/>
    </source>
</evidence>
<feature type="transmembrane region" description="Helical" evidence="1">
    <location>
        <begin position="5"/>
        <end position="26"/>
    </location>
</feature>
<accession>A0A1I6IQE7</accession>
<dbReference type="EMBL" id="FOYZ01000003">
    <property type="protein sequence ID" value="SFR68962.1"/>
    <property type="molecule type" value="Genomic_DNA"/>
</dbReference>
<gene>
    <name evidence="2" type="ORF">SAMN05661086_01035</name>
</gene>
<protein>
    <recommendedName>
        <fullName evidence="4">NfeD-like C-terminal, partner-binding</fullName>
    </recommendedName>
</protein>
<evidence type="ECO:0000256" key="1">
    <source>
        <dbReference type="SAM" id="Phobius"/>
    </source>
</evidence>
<dbReference type="Proteomes" id="UP000199659">
    <property type="component" value="Unassembled WGS sequence"/>
</dbReference>
<dbReference type="RefSeq" id="WP_092559629.1">
    <property type="nucleotide sequence ID" value="NZ_FOYZ01000003.1"/>
</dbReference>
<dbReference type="AlphaFoldDB" id="A0A1I6IQE7"/>
<dbReference type="STRING" id="37658.SAMN05661086_01035"/>
<dbReference type="OrthoDB" id="2048566at2"/>